<dbReference type="Pfam" id="PF00005">
    <property type="entry name" value="ABC_tran"/>
    <property type="match status" value="2"/>
</dbReference>
<evidence type="ECO:0000259" key="12">
    <source>
        <dbReference type="PROSITE" id="PS50893"/>
    </source>
</evidence>
<feature type="binding site" evidence="11">
    <location>
        <begin position="332"/>
        <end position="339"/>
    </location>
    <ligand>
        <name>ATP</name>
        <dbReference type="ChEBI" id="CHEBI:30616"/>
        <label>2</label>
    </ligand>
</feature>
<evidence type="ECO:0000256" key="4">
    <source>
        <dbReference type="ARBA" id="ARBA00022763"/>
    </source>
</evidence>
<dbReference type="InterPro" id="IPR003593">
    <property type="entry name" value="AAA+_ATPase"/>
</dbReference>
<dbReference type="Pfam" id="PF16326">
    <property type="entry name" value="ABC_tran_CTD"/>
    <property type="match status" value="1"/>
</dbReference>
<organism evidence="13 14">
    <name type="scientific">Mesorhizobium qingshengii</name>
    <dbReference type="NCBI Taxonomy" id="1165689"/>
    <lineage>
        <taxon>Bacteria</taxon>
        <taxon>Pseudomonadati</taxon>
        <taxon>Pseudomonadota</taxon>
        <taxon>Alphaproteobacteria</taxon>
        <taxon>Hyphomicrobiales</taxon>
        <taxon>Phyllobacteriaceae</taxon>
        <taxon>Mesorhizobium</taxon>
    </lineage>
</organism>
<keyword evidence="7 11" id="KW-0238">DNA-binding</keyword>
<dbReference type="EMBL" id="FMXM01000008">
    <property type="protein sequence ID" value="SDA78458.1"/>
    <property type="molecule type" value="Genomic_DNA"/>
</dbReference>
<comment type="subcellular location">
    <subcellularLocation>
        <location evidence="11">Cytoplasm</location>
    </subcellularLocation>
    <text evidence="11">Associates with ribosomes.</text>
</comment>
<evidence type="ECO:0000256" key="10">
    <source>
        <dbReference type="ARBA" id="ARBA00061478"/>
    </source>
</evidence>
<name>A0A1G5Y739_9HYPH</name>
<dbReference type="InterPro" id="IPR017871">
    <property type="entry name" value="ABC_transporter-like_CS"/>
</dbReference>
<dbReference type="GO" id="GO:0043022">
    <property type="term" value="F:ribosome binding"/>
    <property type="evidence" value="ECO:0007669"/>
    <property type="project" value="UniProtKB-UniRule"/>
</dbReference>
<comment type="function">
    <text evidence="11">Probably plays a role in ribosome assembly or function. May be involved in resolution of branched DNA intermediates that result from template switching in postreplication gaps. Binds DNA and has ATPase activity.</text>
</comment>
<dbReference type="PANTHER" id="PTHR42855">
    <property type="entry name" value="ABC TRANSPORTER ATP-BINDING SUBUNIT"/>
    <property type="match status" value="1"/>
</dbReference>
<dbReference type="AlphaFoldDB" id="A0A1G5Y739"/>
<comment type="catalytic activity">
    <reaction evidence="9 11">
        <text>ATP + H2O = ADP + phosphate + H(+)</text>
        <dbReference type="Rhea" id="RHEA:13065"/>
        <dbReference type="ChEBI" id="CHEBI:15377"/>
        <dbReference type="ChEBI" id="CHEBI:15378"/>
        <dbReference type="ChEBI" id="CHEBI:30616"/>
        <dbReference type="ChEBI" id="CHEBI:43474"/>
        <dbReference type="ChEBI" id="CHEBI:456216"/>
    </reaction>
</comment>
<dbReference type="GO" id="GO:0005737">
    <property type="term" value="C:cytoplasm"/>
    <property type="evidence" value="ECO:0007669"/>
    <property type="project" value="UniProtKB-SubCell"/>
</dbReference>
<dbReference type="SMART" id="SM00382">
    <property type="entry name" value="AAA"/>
    <property type="match status" value="2"/>
</dbReference>
<evidence type="ECO:0000313" key="14">
    <source>
        <dbReference type="Proteomes" id="UP000198588"/>
    </source>
</evidence>
<sequence>MVVRCCSLTPIHYPKADMAPPLLNLDGIKLTFGGTPLLDGAALTASAGDKIALVGRNGSGKSTLLKIAAGLIEPQDGEVFRQPSATVRYLPQMPDMEGFATVRAYVEAGLGPADDPYRASYLMEHLGLTGEERPNDLSGGEARRAALARVMAPEPDILLLDEPTNHLDLSVIEWLEEELVRTSSALVVISHDRRFLERVSRATIWLDRGQTRRLDKGFGHFEEWRDQVLEEEEREQHKLGRQIVREEHWLRYGVTARRKRNMRRLGELQTMRQRFRGHRGAEGSATMVASDATESGKLVIEAKNIEKSFGDLTVVKGFSTRIQRGDRVGLVGPNGAGKTTLLKMLTGEMKPDAGSVRLGTNLEIATLDQKREAVDPQETLAQYLTDGRGENLVINGEQRHVVSYMKDFLFKPEQARTPVRELSGGERARLLLARVLARPANLLVLDEPTNDLDMETLELLQELVAGFAGTVILVSHDRDFLDRTVTSIIAPDGAGRWIEYAGGYSDMLAQRGGTRLDDRKARAKAEAGDAPAAGKSEAAAPKGLAKKLSFKQKFALESLPKKIEAVTASISRLENNIADPAYYERDPASFQKTIAALDKERATLAALEEEWLELEMLREEMEG</sequence>
<dbReference type="PANTHER" id="PTHR42855:SF1">
    <property type="entry name" value="ABC TRANSPORTER DOMAIN-CONTAINING PROTEIN"/>
    <property type="match status" value="1"/>
</dbReference>
<dbReference type="GO" id="GO:0006281">
    <property type="term" value="P:DNA repair"/>
    <property type="evidence" value="ECO:0007669"/>
    <property type="project" value="UniProtKB-KW"/>
</dbReference>
<evidence type="ECO:0000256" key="2">
    <source>
        <dbReference type="ARBA" id="ARBA00022737"/>
    </source>
</evidence>
<keyword evidence="11" id="KW-0175">Coiled coil</keyword>
<evidence type="ECO:0000256" key="6">
    <source>
        <dbReference type="ARBA" id="ARBA00022840"/>
    </source>
</evidence>
<evidence type="ECO:0000256" key="11">
    <source>
        <dbReference type="HAMAP-Rule" id="MF_00848"/>
    </source>
</evidence>
<evidence type="ECO:0000313" key="13">
    <source>
        <dbReference type="EMBL" id="SDA78458.1"/>
    </source>
</evidence>
<dbReference type="HAMAP" id="MF_00848">
    <property type="entry name" value="Uup"/>
    <property type="match status" value="1"/>
</dbReference>
<dbReference type="Gene3D" id="3.40.50.300">
    <property type="entry name" value="P-loop containing nucleotide triphosphate hydrolases"/>
    <property type="match status" value="2"/>
</dbReference>
<dbReference type="PROSITE" id="PS50893">
    <property type="entry name" value="ABC_TRANSPORTER_2"/>
    <property type="match status" value="2"/>
</dbReference>
<evidence type="ECO:0000256" key="7">
    <source>
        <dbReference type="ARBA" id="ARBA00023125"/>
    </source>
</evidence>
<dbReference type="PROSITE" id="PS00211">
    <property type="entry name" value="ABC_TRANSPORTER_1"/>
    <property type="match status" value="2"/>
</dbReference>
<dbReference type="InterPro" id="IPR051309">
    <property type="entry name" value="ABCF_ATPase"/>
</dbReference>
<feature type="coiled-coil region" evidence="11">
    <location>
        <begin position="590"/>
        <end position="617"/>
    </location>
</feature>
<dbReference type="EC" id="3.6.1.-" evidence="11"/>
<keyword evidence="1 11" id="KW-0963">Cytoplasm</keyword>
<keyword evidence="2 11" id="KW-0677">Repeat</keyword>
<feature type="binding site" evidence="11">
    <location>
        <begin position="55"/>
        <end position="62"/>
    </location>
    <ligand>
        <name>ATP</name>
        <dbReference type="ChEBI" id="CHEBI:30616"/>
        <label>1</label>
    </ligand>
</feature>
<dbReference type="CDD" id="cd03221">
    <property type="entry name" value="ABCF_EF-3"/>
    <property type="match status" value="2"/>
</dbReference>
<dbReference type="GO" id="GO:0016887">
    <property type="term" value="F:ATP hydrolysis activity"/>
    <property type="evidence" value="ECO:0007669"/>
    <property type="project" value="UniProtKB-UniRule"/>
</dbReference>
<accession>A0A1G5Y739</accession>
<keyword evidence="5 11" id="KW-0378">Hydrolase</keyword>
<keyword evidence="3 11" id="KW-0547">Nucleotide-binding</keyword>
<dbReference type="GO" id="GO:0005524">
    <property type="term" value="F:ATP binding"/>
    <property type="evidence" value="ECO:0007669"/>
    <property type="project" value="UniProtKB-UniRule"/>
</dbReference>
<feature type="domain" description="ABC transporter" evidence="12">
    <location>
        <begin position="23"/>
        <end position="233"/>
    </location>
</feature>
<proteinExistence type="inferred from homology"/>
<keyword evidence="6 11" id="KW-0067">ATP-binding</keyword>
<evidence type="ECO:0000256" key="3">
    <source>
        <dbReference type="ARBA" id="ARBA00022741"/>
    </source>
</evidence>
<comment type="similarity">
    <text evidence="10 11">Belongs to the ABC transporter superfamily. ABCF family. Uup subfamily.</text>
</comment>
<evidence type="ECO:0000256" key="1">
    <source>
        <dbReference type="ARBA" id="ARBA00022490"/>
    </source>
</evidence>
<keyword evidence="8 11" id="KW-0234">DNA repair</keyword>
<dbReference type="Gene3D" id="1.10.287.380">
    <property type="entry name" value="Valyl-tRNA synthetase, C-terminal domain"/>
    <property type="match status" value="1"/>
</dbReference>
<dbReference type="GO" id="GO:0003677">
    <property type="term" value="F:DNA binding"/>
    <property type="evidence" value="ECO:0007669"/>
    <property type="project" value="UniProtKB-UniRule"/>
</dbReference>
<dbReference type="Proteomes" id="UP000198588">
    <property type="component" value="Unassembled WGS sequence"/>
</dbReference>
<evidence type="ECO:0000256" key="5">
    <source>
        <dbReference type="ARBA" id="ARBA00022801"/>
    </source>
</evidence>
<dbReference type="SUPFAM" id="SSF52540">
    <property type="entry name" value="P-loop containing nucleoside triphosphate hydrolases"/>
    <property type="match status" value="2"/>
</dbReference>
<reference evidence="13 14" key="1">
    <citation type="submission" date="2016-10" db="EMBL/GenBank/DDBJ databases">
        <authorList>
            <person name="de Groot N.N."/>
        </authorList>
    </citation>
    <scope>NUCLEOTIDE SEQUENCE [LARGE SCALE GENOMIC DNA]</scope>
    <source>
        <strain evidence="13 14">CGMCC 1.12097</strain>
    </source>
</reference>
<evidence type="ECO:0000256" key="8">
    <source>
        <dbReference type="ARBA" id="ARBA00023204"/>
    </source>
</evidence>
<gene>
    <name evidence="11" type="primary">uup</name>
    <name evidence="13" type="ORF">SAMN02927914_02996</name>
</gene>
<dbReference type="InterPro" id="IPR003439">
    <property type="entry name" value="ABC_transporter-like_ATP-bd"/>
</dbReference>
<feature type="domain" description="ABC transporter" evidence="12">
    <location>
        <begin position="300"/>
        <end position="520"/>
    </location>
</feature>
<dbReference type="InterPro" id="IPR043686">
    <property type="entry name" value="Uup"/>
</dbReference>
<dbReference type="InterPro" id="IPR027417">
    <property type="entry name" value="P-loop_NTPase"/>
</dbReference>
<protein>
    <recommendedName>
        <fullName evidence="11">ATP-binding protein Uup</fullName>
        <ecNumber evidence="11">3.6.1.-</ecNumber>
    </recommendedName>
</protein>
<dbReference type="FunFam" id="3.40.50.300:FF:000309">
    <property type="entry name" value="ABC transporter ATP-binding protein"/>
    <property type="match status" value="1"/>
</dbReference>
<dbReference type="InterPro" id="IPR037118">
    <property type="entry name" value="Val-tRNA_synth_C_sf"/>
</dbReference>
<keyword evidence="4 11" id="KW-0227">DNA damage</keyword>
<dbReference type="STRING" id="1165689.SAMN02927914_02996"/>
<dbReference type="InterPro" id="IPR032524">
    <property type="entry name" value="ABC_tran_C"/>
</dbReference>
<evidence type="ECO:0000256" key="9">
    <source>
        <dbReference type="ARBA" id="ARBA00049360"/>
    </source>
</evidence>